<organism evidence="3">
    <name type="scientific">Timema genevievae</name>
    <name type="common">Walking stick</name>
    <dbReference type="NCBI Taxonomy" id="629358"/>
    <lineage>
        <taxon>Eukaryota</taxon>
        <taxon>Metazoa</taxon>
        <taxon>Ecdysozoa</taxon>
        <taxon>Arthropoda</taxon>
        <taxon>Hexapoda</taxon>
        <taxon>Insecta</taxon>
        <taxon>Pterygota</taxon>
        <taxon>Neoptera</taxon>
        <taxon>Polyneoptera</taxon>
        <taxon>Phasmatodea</taxon>
        <taxon>Timematodea</taxon>
        <taxon>Timematoidea</taxon>
        <taxon>Timematidae</taxon>
        <taxon>Timema</taxon>
    </lineage>
</organism>
<dbReference type="InterPro" id="IPR036928">
    <property type="entry name" value="AS_sf"/>
</dbReference>
<protein>
    <recommendedName>
        <fullName evidence="2">Amidase domain-containing protein</fullName>
    </recommendedName>
</protein>
<evidence type="ECO:0000313" key="3">
    <source>
        <dbReference type="EMBL" id="CAD7592124.1"/>
    </source>
</evidence>
<dbReference type="PROSITE" id="PS00571">
    <property type="entry name" value="AMIDASES"/>
    <property type="match status" value="1"/>
</dbReference>
<comment type="similarity">
    <text evidence="1">Belongs to the amidase family.</text>
</comment>
<dbReference type="EMBL" id="OE840703">
    <property type="protein sequence ID" value="CAD7592124.1"/>
    <property type="molecule type" value="Genomic_DNA"/>
</dbReference>
<dbReference type="PANTHER" id="PTHR43372:SF1">
    <property type="entry name" value="LD38433P"/>
    <property type="match status" value="1"/>
</dbReference>
<dbReference type="Pfam" id="PF01425">
    <property type="entry name" value="Amidase"/>
    <property type="match status" value="1"/>
</dbReference>
<accession>A0A7R9JWM9</accession>
<dbReference type="PANTHER" id="PTHR43372">
    <property type="entry name" value="FATTY-ACID AMIDE HYDROLASE"/>
    <property type="match status" value="1"/>
</dbReference>
<dbReference type="InterPro" id="IPR052739">
    <property type="entry name" value="FAAH2"/>
</dbReference>
<sequence length="272" mass="29711">MSEDQHISAVEVVEGFVERIKLVNPLINAVVCDRFELALKEAVEADELIGSGKLTKEQLQQQKPFLGIPFTTKDSTAAKGLLHTLGLVSRRNTKATEDADAVVLMKEAGAILLGTTNIPELNMWCETRNNVFGQTLNPYNTTRTVGGSSGGEASIIAANGSPLGLASDIGGSIRMPAFYCGIFGHKPTSGLTPMKGFTRRTGKEEQTMVTAGPMCRYAQDLAPFLKVIIGNNISKLKLDEQVNVYKTWYTLVQWQPTTWCIELSQQKIPLHL</sequence>
<gene>
    <name evidence="3" type="ORF">TGEB3V08_LOCUS4798</name>
</gene>
<dbReference type="GO" id="GO:0012505">
    <property type="term" value="C:endomembrane system"/>
    <property type="evidence" value="ECO:0007669"/>
    <property type="project" value="TreeGrafter"/>
</dbReference>
<name>A0A7R9JWM9_TIMGE</name>
<feature type="domain" description="Amidase" evidence="2">
    <location>
        <begin position="11"/>
        <end position="239"/>
    </location>
</feature>
<dbReference type="AlphaFoldDB" id="A0A7R9JWM9"/>
<dbReference type="InterPro" id="IPR020556">
    <property type="entry name" value="Amidase_CS"/>
</dbReference>
<evidence type="ECO:0000256" key="1">
    <source>
        <dbReference type="ARBA" id="ARBA00009199"/>
    </source>
</evidence>
<dbReference type="SUPFAM" id="SSF75304">
    <property type="entry name" value="Amidase signature (AS) enzymes"/>
    <property type="match status" value="1"/>
</dbReference>
<reference evidence="3" key="1">
    <citation type="submission" date="2020-11" db="EMBL/GenBank/DDBJ databases">
        <authorList>
            <person name="Tran Van P."/>
        </authorList>
    </citation>
    <scope>NUCLEOTIDE SEQUENCE</scope>
</reference>
<evidence type="ECO:0000259" key="2">
    <source>
        <dbReference type="Pfam" id="PF01425"/>
    </source>
</evidence>
<proteinExistence type="inferred from homology"/>
<dbReference type="Gene3D" id="3.90.1300.10">
    <property type="entry name" value="Amidase signature (AS) domain"/>
    <property type="match status" value="1"/>
</dbReference>
<dbReference type="InterPro" id="IPR023631">
    <property type="entry name" value="Amidase_dom"/>
</dbReference>